<evidence type="ECO:0000313" key="2">
    <source>
        <dbReference type="Proteomes" id="UP000831021"/>
    </source>
</evidence>
<reference evidence="1 2" key="1">
    <citation type="submission" date="2022-01" db="EMBL/GenBank/DDBJ databases">
        <authorList>
            <person name="Stokar-Avihail A."/>
        </authorList>
    </citation>
    <scope>NUCLEOTIDE SEQUENCE [LARGE SCALE GENOMIC DNA]</scope>
</reference>
<gene>
    <name evidence="1" type="ORF">fado_60</name>
</gene>
<protein>
    <submittedName>
        <fullName evidence="1">Uncharacterized protein</fullName>
    </submittedName>
</protein>
<sequence>MHLNIVHGDYTFAAWKDGEDKKFKKKVHELRMQGYRKVGQDCDHLNCYEYYKKKKSKKVVTLTIMCS</sequence>
<keyword evidence="2" id="KW-1185">Reference proteome</keyword>
<accession>A0AAE9K5R9</accession>
<organism evidence="1 2">
    <name type="scientific">Bacillus phage FADO</name>
    <dbReference type="NCBI Taxonomy" id="2917160"/>
    <lineage>
        <taxon>Viruses</taxon>
        <taxon>Duplodnaviria</taxon>
        <taxon>Heunggongvirae</taxon>
        <taxon>Uroviricota</taxon>
        <taxon>Caudoviricetes</taxon>
        <taxon>Heleneionescovirinae</taxon>
        <taxon>Zhangjivirus</taxon>
        <taxon>Zhangjivirus fado</taxon>
    </lineage>
</organism>
<dbReference type="EMBL" id="OM236516">
    <property type="protein sequence ID" value="UNY48775.1"/>
    <property type="molecule type" value="Genomic_DNA"/>
</dbReference>
<dbReference type="Proteomes" id="UP000831021">
    <property type="component" value="Segment"/>
</dbReference>
<name>A0AAE9K5R9_9CAUD</name>
<proteinExistence type="predicted"/>
<evidence type="ECO:0000313" key="1">
    <source>
        <dbReference type="EMBL" id="UNY48775.1"/>
    </source>
</evidence>